<keyword evidence="1" id="KW-1133">Transmembrane helix</keyword>
<evidence type="ECO:0000313" key="2">
    <source>
        <dbReference type="EMBL" id="USQ13144.1"/>
    </source>
</evidence>
<sequence>MKRKDQGFIFLIVLLITAVISLLVVSSMQHLLLYFKTSNHQEALHQRFYQLEAVALQLAQQKFFASSCIRHQDDANHALDTLLQHQGCSFKNGELSYQYFIEDLGSFPCLVVYEQGQKRASHHQRISVVSQEEGIAVSFLQIRYLSAGTIANCVGKERLIRLGISSWRYLGAV</sequence>
<keyword evidence="3" id="KW-1185">Reference proteome</keyword>
<keyword evidence="1" id="KW-0812">Transmembrane</keyword>
<organism evidence="2 3">
    <name type="scientific">Legionella lytica</name>
    <dbReference type="NCBI Taxonomy" id="96232"/>
    <lineage>
        <taxon>Bacteria</taxon>
        <taxon>Pseudomonadati</taxon>
        <taxon>Pseudomonadota</taxon>
        <taxon>Gammaproteobacteria</taxon>
        <taxon>Legionellales</taxon>
        <taxon>Legionellaceae</taxon>
        <taxon>Legionella</taxon>
    </lineage>
</organism>
<gene>
    <name evidence="2" type="ORF">J2N86_10640</name>
</gene>
<name>A0ABY4Y6G2_9GAMM</name>
<dbReference type="RefSeq" id="WP_252579424.1">
    <property type="nucleotide sequence ID" value="NZ_CP071527.1"/>
</dbReference>
<reference evidence="2" key="1">
    <citation type="submission" date="2021-03" db="EMBL/GenBank/DDBJ databases">
        <title>Legionella lytica PCM 2298.</title>
        <authorList>
            <person name="Koper P."/>
        </authorList>
    </citation>
    <scope>NUCLEOTIDE SEQUENCE</scope>
    <source>
        <strain evidence="2">PCM 2298</strain>
    </source>
</reference>
<proteinExistence type="predicted"/>
<keyword evidence="1" id="KW-0472">Membrane</keyword>
<dbReference type="EMBL" id="CP071527">
    <property type="protein sequence ID" value="USQ13144.1"/>
    <property type="molecule type" value="Genomic_DNA"/>
</dbReference>
<evidence type="ECO:0000256" key="1">
    <source>
        <dbReference type="SAM" id="Phobius"/>
    </source>
</evidence>
<feature type="transmembrane region" description="Helical" evidence="1">
    <location>
        <begin position="7"/>
        <end position="28"/>
    </location>
</feature>
<evidence type="ECO:0000313" key="3">
    <source>
        <dbReference type="Proteomes" id="UP001057474"/>
    </source>
</evidence>
<dbReference type="Proteomes" id="UP001057474">
    <property type="component" value="Chromosome"/>
</dbReference>
<protein>
    <submittedName>
        <fullName evidence="2">Type II secretion system protein</fullName>
    </submittedName>
</protein>
<accession>A0ABY4Y6G2</accession>